<dbReference type="EMBL" id="DWWB01000089">
    <property type="protein sequence ID" value="HJC68020.1"/>
    <property type="molecule type" value="Genomic_DNA"/>
</dbReference>
<comment type="caution">
    <text evidence="2">The sequence shown here is derived from an EMBL/GenBank/DDBJ whole genome shotgun (WGS) entry which is preliminary data.</text>
</comment>
<dbReference type="AlphaFoldDB" id="A0A9D2TF23"/>
<name>A0A9D2TF23_9FIRM</name>
<dbReference type="Proteomes" id="UP000823863">
    <property type="component" value="Unassembled WGS sequence"/>
</dbReference>
<dbReference type="PROSITE" id="PS00409">
    <property type="entry name" value="PROKAR_NTER_METHYL"/>
    <property type="match status" value="1"/>
</dbReference>
<gene>
    <name evidence="2" type="ORF">H9931_15140</name>
</gene>
<feature type="transmembrane region" description="Helical" evidence="1">
    <location>
        <begin position="15"/>
        <end position="35"/>
    </location>
</feature>
<sequence>MKNKRKGGFSLIETVIAMALLTAVGAVCLTISLGTRNQMVRIHRMERLGDQAAAMVQENAGEPTSQELQLRFRMGTEEMEEVLTEYEIRTEEAGGTWTVRYYRP</sequence>
<evidence type="ECO:0000313" key="2">
    <source>
        <dbReference type="EMBL" id="HJC68020.1"/>
    </source>
</evidence>
<keyword evidence="1" id="KW-0472">Membrane</keyword>
<dbReference type="InterPro" id="IPR012902">
    <property type="entry name" value="N_methyl_site"/>
</dbReference>
<protein>
    <submittedName>
        <fullName evidence="2">Type II secretion system GspH family protein</fullName>
    </submittedName>
</protein>
<reference evidence="2" key="2">
    <citation type="submission" date="2021-04" db="EMBL/GenBank/DDBJ databases">
        <authorList>
            <person name="Gilroy R."/>
        </authorList>
    </citation>
    <scope>NUCLEOTIDE SEQUENCE</scope>
    <source>
        <strain evidence="2">CHK198-12963</strain>
    </source>
</reference>
<evidence type="ECO:0000313" key="3">
    <source>
        <dbReference type="Proteomes" id="UP000823863"/>
    </source>
</evidence>
<evidence type="ECO:0000256" key="1">
    <source>
        <dbReference type="SAM" id="Phobius"/>
    </source>
</evidence>
<accession>A0A9D2TF23</accession>
<keyword evidence="1" id="KW-0812">Transmembrane</keyword>
<organism evidence="2 3">
    <name type="scientific">Candidatus Enterocloster excrementigallinarum</name>
    <dbReference type="NCBI Taxonomy" id="2838558"/>
    <lineage>
        <taxon>Bacteria</taxon>
        <taxon>Bacillati</taxon>
        <taxon>Bacillota</taxon>
        <taxon>Clostridia</taxon>
        <taxon>Lachnospirales</taxon>
        <taxon>Lachnospiraceae</taxon>
        <taxon>Enterocloster</taxon>
    </lineage>
</organism>
<proteinExistence type="predicted"/>
<reference evidence="2" key="1">
    <citation type="journal article" date="2021" name="PeerJ">
        <title>Extensive microbial diversity within the chicken gut microbiome revealed by metagenomics and culture.</title>
        <authorList>
            <person name="Gilroy R."/>
            <person name="Ravi A."/>
            <person name="Getino M."/>
            <person name="Pursley I."/>
            <person name="Horton D.L."/>
            <person name="Alikhan N.F."/>
            <person name="Baker D."/>
            <person name="Gharbi K."/>
            <person name="Hall N."/>
            <person name="Watson M."/>
            <person name="Adriaenssens E.M."/>
            <person name="Foster-Nyarko E."/>
            <person name="Jarju S."/>
            <person name="Secka A."/>
            <person name="Antonio M."/>
            <person name="Oren A."/>
            <person name="Chaudhuri R.R."/>
            <person name="La Ragione R."/>
            <person name="Hildebrand F."/>
            <person name="Pallen M.J."/>
        </authorList>
    </citation>
    <scope>NUCLEOTIDE SEQUENCE</scope>
    <source>
        <strain evidence="2">CHK198-12963</strain>
    </source>
</reference>
<dbReference type="Pfam" id="PF07963">
    <property type="entry name" value="N_methyl"/>
    <property type="match status" value="1"/>
</dbReference>
<keyword evidence="1" id="KW-1133">Transmembrane helix</keyword>